<reference evidence="2 3" key="1">
    <citation type="journal article" date="2013" name="PLoS ONE">
        <title>Assembly-driven community genomics of a hypersaline microbial ecosystem.</title>
        <authorList>
            <person name="Podell S."/>
            <person name="Ugalde J.A."/>
            <person name="Narasingarao P."/>
            <person name="Banfield J.F."/>
            <person name="Heidelberg K.B."/>
            <person name="Allen E.E."/>
        </authorList>
    </citation>
    <scope>NUCLEOTIDE SEQUENCE [LARGE SCALE GENOMIC DNA]</scope>
    <source>
        <strain evidence="3">J07HQW2</strain>
    </source>
</reference>
<dbReference type="HOGENOM" id="CLU_638744_0_0_2"/>
<dbReference type="Pfam" id="PF10117">
    <property type="entry name" value="McrBC"/>
    <property type="match status" value="1"/>
</dbReference>
<gene>
    <name evidence="2" type="ORF">J07HQW2_00322</name>
</gene>
<evidence type="ECO:0000256" key="1">
    <source>
        <dbReference type="SAM" id="MobiDB-lite"/>
    </source>
</evidence>
<feature type="region of interest" description="Disordered" evidence="1">
    <location>
        <begin position="1"/>
        <end position="37"/>
    </location>
</feature>
<protein>
    <submittedName>
        <fullName evidence="2">McrBC 5-methylcytosine restriction system component</fullName>
    </submittedName>
</protein>
<evidence type="ECO:0000313" key="2">
    <source>
        <dbReference type="EMBL" id="ERG93888.1"/>
    </source>
</evidence>
<dbReference type="PANTHER" id="PTHR38733:SF1">
    <property type="entry name" value="TYPE IV METHYL-DIRECTED RESTRICTION ENZYME ECOKMCRBC"/>
    <property type="match status" value="1"/>
</dbReference>
<dbReference type="PANTHER" id="PTHR38733">
    <property type="entry name" value="PROTEIN MCRC"/>
    <property type="match status" value="1"/>
</dbReference>
<dbReference type="STRING" id="1238425.J07HQW2_00322"/>
<accession>U1NBA3</accession>
<dbReference type="EMBL" id="KE356561">
    <property type="protein sequence ID" value="ERG93888.1"/>
    <property type="molecule type" value="Genomic_DNA"/>
</dbReference>
<organism evidence="2 3">
    <name type="scientific">Haloquadratum walsbyi J07HQW2</name>
    <dbReference type="NCBI Taxonomy" id="1238425"/>
    <lineage>
        <taxon>Archaea</taxon>
        <taxon>Methanobacteriati</taxon>
        <taxon>Methanobacteriota</taxon>
        <taxon>Stenosarchaea group</taxon>
        <taxon>Halobacteria</taxon>
        <taxon>Halobacteriales</taxon>
        <taxon>Haloferacaceae</taxon>
        <taxon>Haloquadratum</taxon>
    </lineage>
</organism>
<dbReference type="InterPro" id="IPR019292">
    <property type="entry name" value="McrC"/>
</dbReference>
<dbReference type="RefSeq" id="WP_021053382.1">
    <property type="nucleotide sequence ID" value="NZ_KE356561.1"/>
</dbReference>
<proteinExistence type="predicted"/>
<dbReference type="Proteomes" id="UP000030710">
    <property type="component" value="Unassembled WGS sequence"/>
</dbReference>
<dbReference type="AlphaFoldDB" id="U1NBA3"/>
<dbReference type="eggNOG" id="arCOG05102">
    <property type="taxonomic scope" value="Archaea"/>
</dbReference>
<evidence type="ECO:0000313" key="3">
    <source>
        <dbReference type="Proteomes" id="UP000030710"/>
    </source>
</evidence>
<name>U1NBA3_9EURY</name>
<sequence length="429" mass="47551">MADLTQFGQLGPAVDSEASDGTVPPSDPIELQEHDSTDPFEISSEDAEFLDRVTADGSAPFEVTYTSDGRVRIHTGSNVGVLTLPSGTQVEVTPKASVTSLLWTLQYAFDTPVDSMGYKTKFSTDSSFFDAIGVLFWNELTTVLDQGLHRDYVRTQAVEDHVRGQIDVQRQLQRPGPQPTDFAVEYDEFTTDTILNRAVLSATRALVRLVRDPTLAGRLRHEEQRLRQFTSVRPVSLEAVNRIELSRLNEHYEMLLDLTRTVLSREFFEDITAGENRALALFVDMNNVYERIVERACRAAASELGELDVEGQGSIPTVVEGPHARSMRPDVIVRGPDEQAVAVLDAKWKPGVSASDVYQLTSYIFALETDGALVYHGGYEHDGEESVVDSEYSLRSVALNTNPSVDSYGDYVDALERSARGYLSSVIRE</sequence>